<sequence>MSSSCIEEVSVPNDDWYRIATELLGRAGIEVNGTAPSDLRINNPLFFNVFYRKGRWG</sequence>
<protein>
    <submittedName>
        <fullName evidence="1">Cyclopropane-fatty-acyl-phospholipid synthase</fullName>
        <ecNumber evidence="1">2.1.1.79</ecNumber>
    </submittedName>
</protein>
<evidence type="ECO:0000313" key="1">
    <source>
        <dbReference type="EMBL" id="VFS89870.1"/>
    </source>
</evidence>
<name>A0A485CYQ0_RAOPL</name>
<organism evidence="1 2">
    <name type="scientific">Raoultella planticola</name>
    <name type="common">Klebsiella planticola</name>
    <dbReference type="NCBI Taxonomy" id="575"/>
    <lineage>
        <taxon>Bacteria</taxon>
        <taxon>Pseudomonadati</taxon>
        <taxon>Pseudomonadota</taxon>
        <taxon>Gammaproteobacteria</taxon>
        <taxon>Enterobacterales</taxon>
        <taxon>Enterobacteriaceae</taxon>
        <taxon>Klebsiella/Raoultella group</taxon>
        <taxon>Raoultella</taxon>
    </lineage>
</organism>
<accession>A0A485CYQ0</accession>
<gene>
    <name evidence="1" type="primary">cfa_1</name>
    <name evidence="1" type="ORF">NCTC12998_06791</name>
</gene>
<reference evidence="1 2" key="1">
    <citation type="submission" date="2019-03" db="EMBL/GenBank/DDBJ databases">
        <authorList>
            <consortium name="Pathogen Informatics"/>
        </authorList>
    </citation>
    <scope>NUCLEOTIDE SEQUENCE [LARGE SCALE GENOMIC DNA]</scope>
    <source>
        <strain evidence="1 2">NCTC12998</strain>
    </source>
</reference>
<dbReference type="EMBL" id="CAADJE010000037">
    <property type="protein sequence ID" value="VFS89870.1"/>
    <property type="molecule type" value="Genomic_DNA"/>
</dbReference>
<evidence type="ECO:0000313" key="2">
    <source>
        <dbReference type="Proteomes" id="UP000345637"/>
    </source>
</evidence>
<dbReference type="AlphaFoldDB" id="A0A485CYQ0"/>
<dbReference type="EC" id="2.1.1.79" evidence="1"/>
<dbReference type="GO" id="GO:0008825">
    <property type="term" value="F:cyclopropane-fatty-acyl-phospholipid synthase activity"/>
    <property type="evidence" value="ECO:0007669"/>
    <property type="project" value="UniProtKB-EC"/>
</dbReference>
<dbReference type="Proteomes" id="UP000345637">
    <property type="component" value="Unassembled WGS sequence"/>
</dbReference>
<keyword evidence="1" id="KW-0808">Transferase</keyword>
<keyword evidence="1" id="KW-0489">Methyltransferase</keyword>
<proteinExistence type="predicted"/>
<dbReference type="GO" id="GO:0032259">
    <property type="term" value="P:methylation"/>
    <property type="evidence" value="ECO:0007669"/>
    <property type="project" value="UniProtKB-KW"/>
</dbReference>